<dbReference type="InterPro" id="IPR019410">
    <property type="entry name" value="Methyltransf_16"/>
</dbReference>
<comment type="caution">
    <text evidence="1">The sequence shown here is derived from an EMBL/GenBank/DDBJ whole genome shotgun (WGS) entry which is preliminary data.</text>
</comment>
<dbReference type="OrthoDB" id="413520at2759"/>
<reference evidence="1 2" key="1">
    <citation type="submission" date="2020-01" db="EMBL/GenBank/DDBJ databases">
        <authorList>
            <consortium name="DOE Joint Genome Institute"/>
            <person name="Haridas S."/>
            <person name="Albert R."/>
            <person name="Binder M."/>
            <person name="Bloem J."/>
            <person name="Labutti K."/>
            <person name="Salamov A."/>
            <person name="Andreopoulos B."/>
            <person name="Baker S.E."/>
            <person name="Barry K."/>
            <person name="Bills G."/>
            <person name="Bluhm B.H."/>
            <person name="Cannon C."/>
            <person name="Castanera R."/>
            <person name="Culley D.E."/>
            <person name="Daum C."/>
            <person name="Ezra D."/>
            <person name="Gonzalez J.B."/>
            <person name="Henrissat B."/>
            <person name="Kuo A."/>
            <person name="Liang C."/>
            <person name="Lipzen A."/>
            <person name="Lutzoni F."/>
            <person name="Magnuson J."/>
            <person name="Mondo S."/>
            <person name="Nolan M."/>
            <person name="Ohm R."/>
            <person name="Pangilinan J."/>
            <person name="Park H.-J.H."/>
            <person name="Ramirez L."/>
            <person name="Alfaro M."/>
            <person name="Sun H."/>
            <person name="Tritt A."/>
            <person name="Yoshinaga Y."/>
            <person name="Zwiers L.-H.L."/>
            <person name="Turgeon B.G."/>
            <person name="Goodwin S.B."/>
            <person name="Spatafora J.W."/>
            <person name="Crous P.W."/>
            <person name="Grigoriev I.V."/>
        </authorList>
    </citation>
    <scope>NUCLEOTIDE SEQUENCE [LARGE SCALE GENOMIC DNA]</scope>
    <source>
        <strain evidence="1 2">CBS 611.86</strain>
    </source>
</reference>
<evidence type="ECO:0000313" key="2">
    <source>
        <dbReference type="Proteomes" id="UP000481861"/>
    </source>
</evidence>
<dbReference type="Gene3D" id="3.40.50.150">
    <property type="entry name" value="Vaccinia Virus protein VP39"/>
    <property type="match status" value="1"/>
</dbReference>
<gene>
    <name evidence="1" type="ORF">BDV95DRAFT_624507</name>
</gene>
<dbReference type="GO" id="GO:0032259">
    <property type="term" value="P:methylation"/>
    <property type="evidence" value="ECO:0007669"/>
    <property type="project" value="UniProtKB-KW"/>
</dbReference>
<evidence type="ECO:0000313" key="1">
    <source>
        <dbReference type="EMBL" id="KAF2877818.1"/>
    </source>
</evidence>
<dbReference type="AlphaFoldDB" id="A0A7C8MGC1"/>
<accession>A0A7C8MGC1</accession>
<name>A0A7C8MGC1_9PLEO</name>
<dbReference type="InterPro" id="IPR029063">
    <property type="entry name" value="SAM-dependent_MTases_sf"/>
</dbReference>
<keyword evidence="1" id="KW-0489">Methyltransferase</keyword>
<dbReference type="CDD" id="cd02440">
    <property type="entry name" value="AdoMet_MTases"/>
    <property type="match status" value="1"/>
</dbReference>
<keyword evidence="1" id="KW-0808">Transferase</keyword>
<organism evidence="1 2">
    <name type="scientific">Massariosphaeria phaeospora</name>
    <dbReference type="NCBI Taxonomy" id="100035"/>
    <lineage>
        <taxon>Eukaryota</taxon>
        <taxon>Fungi</taxon>
        <taxon>Dikarya</taxon>
        <taxon>Ascomycota</taxon>
        <taxon>Pezizomycotina</taxon>
        <taxon>Dothideomycetes</taxon>
        <taxon>Pleosporomycetidae</taxon>
        <taxon>Pleosporales</taxon>
        <taxon>Pleosporales incertae sedis</taxon>
        <taxon>Massariosphaeria</taxon>
    </lineage>
</organism>
<dbReference type="GO" id="GO:0005829">
    <property type="term" value="C:cytosol"/>
    <property type="evidence" value="ECO:0007669"/>
    <property type="project" value="TreeGrafter"/>
</dbReference>
<proteinExistence type="predicted"/>
<dbReference type="EMBL" id="JAADJZ010000001">
    <property type="protein sequence ID" value="KAF2877818.1"/>
    <property type="molecule type" value="Genomic_DNA"/>
</dbReference>
<dbReference type="Pfam" id="PF10294">
    <property type="entry name" value="Methyltransf_16"/>
    <property type="match status" value="1"/>
</dbReference>
<keyword evidence="2" id="KW-1185">Reference proteome</keyword>
<dbReference type="GO" id="GO:0008757">
    <property type="term" value="F:S-adenosylmethionine-dependent methyltransferase activity"/>
    <property type="evidence" value="ECO:0007669"/>
    <property type="project" value="UniProtKB-ARBA"/>
</dbReference>
<dbReference type="Proteomes" id="UP000481861">
    <property type="component" value="Unassembled WGS sequence"/>
</dbReference>
<dbReference type="PANTHER" id="PTHR14614:SF132">
    <property type="entry name" value="PROTEIN-LYSINE METHYLTRANSFERASE C42C1.13"/>
    <property type="match status" value="1"/>
</dbReference>
<dbReference type="PANTHER" id="PTHR14614">
    <property type="entry name" value="HEPATOCELLULAR CARCINOMA-ASSOCIATED ANTIGEN"/>
    <property type="match status" value="1"/>
</dbReference>
<dbReference type="SUPFAM" id="SSF53335">
    <property type="entry name" value="S-adenosyl-L-methionine-dependent methyltransferases"/>
    <property type="match status" value="1"/>
</dbReference>
<protein>
    <submittedName>
        <fullName evidence="1">Putative methyltransferase-domain-containing protein</fullName>
    </submittedName>
</protein>
<sequence length="352" mass="39147">MRYIRFLKTPRVVDGKNSPKASVHSLITITSDLGDSFLPNDLLLSVELISAVTEEVIVWTRVKWTGGMRTLPITLPLSRSRALCPLRVRVGVEPKAKFDEYGTLSSEDSKGVVSAWSGPLDPTRGAEEAVKLVERRFRVADRHTVHMWEETGESIARHIWDAGVAVTYHLEHVLSMFDTKDFTVYAEEQRNLRVLELGTGCGIVGICIAQSLENSDVILTDLPEAKDIVKRNIKESALAQGTTLSFLELDWEHESLDELNTLAPLDLVITADCTYNPDSSPALVNTMARITRTSPNVAVAVAMKVRHSSEDIFFQLMAEAGFQTTNSMTFPLPGDEKSCEETVDVYFYRRGA</sequence>